<dbReference type="AlphaFoldDB" id="A0A813EKW4"/>
<dbReference type="GO" id="GO:0005634">
    <property type="term" value="C:nucleus"/>
    <property type="evidence" value="ECO:0007669"/>
    <property type="project" value="TreeGrafter"/>
</dbReference>
<dbReference type="Pfam" id="PF00076">
    <property type="entry name" value="RRM_1"/>
    <property type="match status" value="1"/>
</dbReference>
<dbReference type="OrthoDB" id="6730379at2759"/>
<feature type="non-terminal residue" evidence="5">
    <location>
        <position position="1"/>
    </location>
</feature>
<evidence type="ECO:0000256" key="2">
    <source>
        <dbReference type="PROSITE-ProRule" id="PRU00176"/>
    </source>
</evidence>
<dbReference type="InterPro" id="IPR051229">
    <property type="entry name" value="ALYREF_mRNA_export"/>
</dbReference>
<feature type="region of interest" description="Disordered" evidence="3">
    <location>
        <begin position="1"/>
        <end position="36"/>
    </location>
</feature>
<organism evidence="5 6">
    <name type="scientific">Polarella glacialis</name>
    <name type="common">Dinoflagellate</name>
    <dbReference type="NCBI Taxonomy" id="89957"/>
    <lineage>
        <taxon>Eukaryota</taxon>
        <taxon>Sar</taxon>
        <taxon>Alveolata</taxon>
        <taxon>Dinophyceae</taxon>
        <taxon>Suessiales</taxon>
        <taxon>Suessiaceae</taxon>
        <taxon>Polarella</taxon>
    </lineage>
</organism>
<evidence type="ECO:0000256" key="1">
    <source>
        <dbReference type="ARBA" id="ARBA00022884"/>
    </source>
</evidence>
<keyword evidence="6" id="KW-1185">Reference proteome</keyword>
<feature type="compositionally biased region" description="Low complexity" evidence="3">
    <location>
        <begin position="1"/>
        <end position="27"/>
    </location>
</feature>
<feature type="domain" description="RRM" evidence="4">
    <location>
        <begin position="145"/>
        <end position="224"/>
    </location>
</feature>
<dbReference type="Gene3D" id="3.30.70.330">
    <property type="match status" value="1"/>
</dbReference>
<gene>
    <name evidence="5" type="ORF">PGLA1383_LOCUS19586</name>
</gene>
<evidence type="ECO:0000313" key="6">
    <source>
        <dbReference type="Proteomes" id="UP000654075"/>
    </source>
</evidence>
<dbReference type="InterPro" id="IPR012677">
    <property type="entry name" value="Nucleotide-bd_a/b_plait_sf"/>
</dbReference>
<protein>
    <recommendedName>
        <fullName evidence="4">RRM domain-containing protein</fullName>
    </recommendedName>
</protein>
<dbReference type="InterPro" id="IPR000504">
    <property type="entry name" value="RRM_dom"/>
</dbReference>
<proteinExistence type="predicted"/>
<reference evidence="5" key="1">
    <citation type="submission" date="2021-02" db="EMBL/GenBank/DDBJ databases">
        <authorList>
            <person name="Dougan E. K."/>
            <person name="Rhodes N."/>
            <person name="Thang M."/>
            <person name="Chan C."/>
        </authorList>
    </citation>
    <scope>NUCLEOTIDE SEQUENCE</scope>
</reference>
<evidence type="ECO:0000259" key="4">
    <source>
        <dbReference type="PROSITE" id="PS50102"/>
    </source>
</evidence>
<dbReference type="EMBL" id="CAJNNV010013003">
    <property type="protein sequence ID" value="CAE8601291.1"/>
    <property type="molecule type" value="Genomic_DNA"/>
</dbReference>
<dbReference type="SMART" id="SM00360">
    <property type="entry name" value="RRM"/>
    <property type="match status" value="1"/>
</dbReference>
<dbReference type="GO" id="GO:0006406">
    <property type="term" value="P:mRNA export from nucleus"/>
    <property type="evidence" value="ECO:0007669"/>
    <property type="project" value="TreeGrafter"/>
</dbReference>
<feature type="region of interest" description="Disordered" evidence="3">
    <location>
        <begin position="229"/>
        <end position="255"/>
    </location>
</feature>
<dbReference type="PANTHER" id="PTHR19965">
    <property type="entry name" value="RNA AND EXPORT FACTOR BINDING PROTEIN"/>
    <property type="match status" value="1"/>
</dbReference>
<dbReference type="InterPro" id="IPR035979">
    <property type="entry name" value="RBD_domain_sf"/>
</dbReference>
<evidence type="ECO:0000256" key="3">
    <source>
        <dbReference type="SAM" id="MobiDB-lite"/>
    </source>
</evidence>
<accession>A0A813EKW4</accession>
<dbReference type="SUPFAM" id="SSF54928">
    <property type="entry name" value="RNA-binding domain, RBD"/>
    <property type="match status" value="1"/>
</dbReference>
<feature type="compositionally biased region" description="Basic and acidic residues" evidence="3">
    <location>
        <begin position="314"/>
        <end position="323"/>
    </location>
</feature>
<comment type="caution">
    <text evidence="5">The sequence shown here is derived from an EMBL/GenBank/DDBJ whole genome shotgun (WGS) entry which is preliminary data.</text>
</comment>
<dbReference type="GO" id="GO:0003729">
    <property type="term" value="F:mRNA binding"/>
    <property type="evidence" value="ECO:0007669"/>
    <property type="project" value="TreeGrafter"/>
</dbReference>
<dbReference type="Proteomes" id="UP000654075">
    <property type="component" value="Unassembled WGS sequence"/>
</dbReference>
<evidence type="ECO:0000313" key="5">
    <source>
        <dbReference type="EMBL" id="CAE8601291.1"/>
    </source>
</evidence>
<sequence>AVPTPVVAAAASAAPRTPPAATASPTAFAMPQTPPVDQAVHTPSLLLHAVPKTPPALAPKHTEVPWAQVVAEPQPLEEIRPELRNLDPRIARVIQQRPEIFEFLSKHKSVLHNLHADGVAFLARNLRNSKDTQEEAVNGKDQTGCTVTVSNLHPQASEQDIFRLFEQSGLEDAQVSLPRESRRKRSCGVAFVVLGSREDARRAIQRLQGSALLGYPIIVEPVDGDVSPFYQSDGAATDAVHPQDAAGEAQPGGSRRISWKVDDELWDVAMFDKNESVEEFKSRMEAKKAGDSAPDGGGGVPKAHARFQAAASAERADERKLVREALSPGRKHEPR</sequence>
<name>A0A813EKW4_POLGL</name>
<dbReference type="PANTHER" id="PTHR19965:SF35">
    <property type="entry name" value="RNA ANNEALING PROTEIN YRA1"/>
    <property type="match status" value="1"/>
</dbReference>
<keyword evidence="1 2" id="KW-0694">RNA-binding</keyword>
<feature type="region of interest" description="Disordered" evidence="3">
    <location>
        <begin position="282"/>
        <end position="335"/>
    </location>
</feature>
<dbReference type="PROSITE" id="PS50102">
    <property type="entry name" value="RRM"/>
    <property type="match status" value="1"/>
</dbReference>